<feature type="region of interest" description="Disordered" evidence="1">
    <location>
        <begin position="172"/>
        <end position="195"/>
    </location>
</feature>
<gene>
    <name evidence="3" type="ORF">DMC30DRAFT_407224</name>
</gene>
<proteinExistence type="predicted"/>
<feature type="region of interest" description="Disordered" evidence="1">
    <location>
        <begin position="123"/>
        <end position="158"/>
    </location>
</feature>
<evidence type="ECO:0008006" key="5">
    <source>
        <dbReference type="Google" id="ProtNLM"/>
    </source>
</evidence>
<reference evidence="3 4" key="1">
    <citation type="submission" date="2019-03" db="EMBL/GenBank/DDBJ databases">
        <title>Rhodosporidium diobovatum UCD-FST 08-225 genome sequencing, assembly, and annotation.</title>
        <authorList>
            <person name="Fakankun I.U."/>
            <person name="Fristensky B."/>
            <person name="Levin D.B."/>
        </authorList>
    </citation>
    <scope>NUCLEOTIDE SEQUENCE [LARGE SCALE GENOMIC DNA]</scope>
    <source>
        <strain evidence="3 4">UCD-FST 08-225</strain>
    </source>
</reference>
<keyword evidence="2" id="KW-0732">Signal</keyword>
<evidence type="ECO:0000313" key="4">
    <source>
        <dbReference type="Proteomes" id="UP000311382"/>
    </source>
</evidence>
<dbReference type="Proteomes" id="UP000311382">
    <property type="component" value="Unassembled WGS sequence"/>
</dbReference>
<name>A0A5C5FJS6_9BASI</name>
<feature type="region of interest" description="Disordered" evidence="1">
    <location>
        <begin position="68"/>
        <end position="95"/>
    </location>
</feature>
<evidence type="ECO:0000256" key="2">
    <source>
        <dbReference type="SAM" id="SignalP"/>
    </source>
</evidence>
<dbReference type="AlphaFoldDB" id="A0A5C5FJS6"/>
<organism evidence="3 4">
    <name type="scientific">Rhodotorula diobovata</name>
    <dbReference type="NCBI Taxonomy" id="5288"/>
    <lineage>
        <taxon>Eukaryota</taxon>
        <taxon>Fungi</taxon>
        <taxon>Dikarya</taxon>
        <taxon>Basidiomycota</taxon>
        <taxon>Pucciniomycotina</taxon>
        <taxon>Microbotryomycetes</taxon>
        <taxon>Sporidiobolales</taxon>
        <taxon>Sporidiobolaceae</taxon>
        <taxon>Rhodotorula</taxon>
    </lineage>
</organism>
<feature type="signal peptide" evidence="2">
    <location>
        <begin position="1"/>
        <end position="19"/>
    </location>
</feature>
<feature type="chain" id="PRO_5022802549" description="Proteophosphoglycan ppg4" evidence="2">
    <location>
        <begin position="20"/>
        <end position="195"/>
    </location>
</feature>
<accession>A0A5C5FJS6</accession>
<sequence>MLTSLILLGLTAASTLVVAAPFPQGSFPSPIVGEVEAPVAASTGATSPSTDSTSSGAAADPSALLGQLGDLESLGGTGEGDQDIDSAPSDAFTSFDDGASGVIPSGLDLSSLLGGLGSTASSADIGENDGSNKVGSSSPASSLSSSSSPGSLGGLTSGLSGEGSLLGSSFGDLGSSGVSAVASTRARLPRRSTTH</sequence>
<keyword evidence="4" id="KW-1185">Reference proteome</keyword>
<protein>
    <recommendedName>
        <fullName evidence="5">Proteophosphoglycan ppg4</fullName>
    </recommendedName>
</protein>
<comment type="caution">
    <text evidence="3">The sequence shown here is derived from an EMBL/GenBank/DDBJ whole genome shotgun (WGS) entry which is preliminary data.</text>
</comment>
<feature type="region of interest" description="Disordered" evidence="1">
    <location>
        <begin position="42"/>
        <end position="61"/>
    </location>
</feature>
<feature type="compositionally biased region" description="Low complexity" evidence="1">
    <location>
        <begin position="135"/>
        <end position="150"/>
    </location>
</feature>
<evidence type="ECO:0000313" key="3">
    <source>
        <dbReference type="EMBL" id="TNY16965.1"/>
    </source>
</evidence>
<dbReference type="EMBL" id="SOZI01000286">
    <property type="protein sequence ID" value="TNY16965.1"/>
    <property type="molecule type" value="Genomic_DNA"/>
</dbReference>
<evidence type="ECO:0000256" key="1">
    <source>
        <dbReference type="SAM" id="MobiDB-lite"/>
    </source>
</evidence>